<gene>
    <name evidence="1" type="ORF">L1987_54404</name>
</gene>
<evidence type="ECO:0000313" key="2">
    <source>
        <dbReference type="Proteomes" id="UP001056120"/>
    </source>
</evidence>
<dbReference type="Proteomes" id="UP001056120">
    <property type="component" value="Linkage Group LG18"/>
</dbReference>
<sequence>MRWTQKFDLDAIRRHALQTKLRGGLDAVIQKRYKDRKNDAKEWFLKVGGYDDLERAKANPPKNMKAENWKKSIDFFLSDAHIKRSAVNKTVRQKQKYTNRGGTSTYSSACYKQNKTRLEAFHDAHTLKDGTFDNELAEQQYVSIYFKYII</sequence>
<accession>A0ACB9E843</accession>
<keyword evidence="2" id="KW-1185">Reference proteome</keyword>
<reference evidence="1 2" key="2">
    <citation type="journal article" date="2022" name="Mol. Ecol. Resour.">
        <title>The genomes of chicory, endive, great burdock and yacon provide insights into Asteraceae paleo-polyploidization history and plant inulin production.</title>
        <authorList>
            <person name="Fan W."/>
            <person name="Wang S."/>
            <person name="Wang H."/>
            <person name="Wang A."/>
            <person name="Jiang F."/>
            <person name="Liu H."/>
            <person name="Zhao H."/>
            <person name="Xu D."/>
            <person name="Zhang Y."/>
        </authorList>
    </citation>
    <scope>NUCLEOTIDE SEQUENCE [LARGE SCALE GENOMIC DNA]</scope>
    <source>
        <strain evidence="2">cv. Yunnan</strain>
        <tissue evidence="1">Leaves</tissue>
    </source>
</reference>
<organism evidence="1 2">
    <name type="scientific">Smallanthus sonchifolius</name>
    <dbReference type="NCBI Taxonomy" id="185202"/>
    <lineage>
        <taxon>Eukaryota</taxon>
        <taxon>Viridiplantae</taxon>
        <taxon>Streptophyta</taxon>
        <taxon>Embryophyta</taxon>
        <taxon>Tracheophyta</taxon>
        <taxon>Spermatophyta</taxon>
        <taxon>Magnoliopsida</taxon>
        <taxon>eudicotyledons</taxon>
        <taxon>Gunneridae</taxon>
        <taxon>Pentapetalae</taxon>
        <taxon>asterids</taxon>
        <taxon>campanulids</taxon>
        <taxon>Asterales</taxon>
        <taxon>Asteraceae</taxon>
        <taxon>Asteroideae</taxon>
        <taxon>Heliantheae alliance</taxon>
        <taxon>Millerieae</taxon>
        <taxon>Smallanthus</taxon>
    </lineage>
</organism>
<reference evidence="2" key="1">
    <citation type="journal article" date="2022" name="Mol. Ecol. Resour.">
        <title>The genomes of chicory, endive, great burdock and yacon provide insights into Asteraceae palaeo-polyploidization history and plant inulin production.</title>
        <authorList>
            <person name="Fan W."/>
            <person name="Wang S."/>
            <person name="Wang H."/>
            <person name="Wang A."/>
            <person name="Jiang F."/>
            <person name="Liu H."/>
            <person name="Zhao H."/>
            <person name="Xu D."/>
            <person name="Zhang Y."/>
        </authorList>
    </citation>
    <scope>NUCLEOTIDE SEQUENCE [LARGE SCALE GENOMIC DNA]</scope>
    <source>
        <strain evidence="2">cv. Yunnan</strain>
    </source>
</reference>
<name>A0ACB9E843_9ASTR</name>
<proteinExistence type="predicted"/>
<evidence type="ECO:0000313" key="1">
    <source>
        <dbReference type="EMBL" id="KAI3754617.1"/>
    </source>
</evidence>
<dbReference type="EMBL" id="CM042035">
    <property type="protein sequence ID" value="KAI3754617.1"/>
    <property type="molecule type" value="Genomic_DNA"/>
</dbReference>
<comment type="caution">
    <text evidence="1">The sequence shown here is derived from an EMBL/GenBank/DDBJ whole genome shotgun (WGS) entry which is preliminary data.</text>
</comment>
<protein>
    <submittedName>
        <fullName evidence="1">Uncharacterized protein</fullName>
    </submittedName>
</protein>